<feature type="region of interest" description="Disordered" evidence="1">
    <location>
        <begin position="1"/>
        <end position="22"/>
    </location>
</feature>
<keyword evidence="4" id="KW-1185">Reference proteome</keyword>
<evidence type="ECO:0000313" key="4">
    <source>
        <dbReference type="Proteomes" id="UP000460435"/>
    </source>
</evidence>
<dbReference type="RefSeq" id="WP_162452290.1">
    <property type="nucleotide sequence ID" value="NZ_WLZY01000008.1"/>
</dbReference>
<feature type="transmembrane region" description="Helical" evidence="2">
    <location>
        <begin position="27"/>
        <end position="48"/>
    </location>
</feature>
<sequence length="81" mass="8911">MSDLPPRPDHEDEPGVRLAPQAGTPRWAWIVGIVFVVAALAVAAVMVFGGEEHGPQQHTPEENQEQDVDPEHDGDHDQMDH</sequence>
<proteinExistence type="predicted"/>
<evidence type="ECO:0000256" key="1">
    <source>
        <dbReference type="SAM" id="MobiDB-lite"/>
    </source>
</evidence>
<keyword evidence="2" id="KW-0472">Membrane</keyword>
<comment type="caution">
    <text evidence="3">The sequence shown here is derived from an EMBL/GenBank/DDBJ whole genome shotgun (WGS) entry which is preliminary data.</text>
</comment>
<evidence type="ECO:0000313" key="3">
    <source>
        <dbReference type="EMBL" id="NDL59577.1"/>
    </source>
</evidence>
<reference evidence="3 4" key="1">
    <citation type="submission" date="2019-11" db="EMBL/GenBank/DDBJ databases">
        <authorList>
            <person name="Li X.-J."/>
            <person name="Feng X.-M."/>
        </authorList>
    </citation>
    <scope>NUCLEOTIDE SEQUENCE [LARGE SCALE GENOMIC DNA]</scope>
    <source>
        <strain evidence="3 4">XMNu-373</strain>
    </source>
</reference>
<protein>
    <submittedName>
        <fullName evidence="3">Uncharacterized protein</fullName>
    </submittedName>
</protein>
<evidence type="ECO:0000256" key="2">
    <source>
        <dbReference type="SAM" id="Phobius"/>
    </source>
</evidence>
<name>A0A7K3M9B4_9ACTN</name>
<keyword evidence="2" id="KW-0812">Transmembrane</keyword>
<dbReference type="EMBL" id="WLZY01000008">
    <property type="protein sequence ID" value="NDL59577.1"/>
    <property type="molecule type" value="Genomic_DNA"/>
</dbReference>
<gene>
    <name evidence="3" type="ORF">F7O44_21125</name>
</gene>
<dbReference type="AlphaFoldDB" id="A0A7K3M9B4"/>
<organism evidence="3 4">
    <name type="scientific">Phytoactinopolyspora mesophila</name>
    <dbReference type="NCBI Taxonomy" id="2650750"/>
    <lineage>
        <taxon>Bacteria</taxon>
        <taxon>Bacillati</taxon>
        <taxon>Actinomycetota</taxon>
        <taxon>Actinomycetes</taxon>
        <taxon>Jiangellales</taxon>
        <taxon>Jiangellaceae</taxon>
        <taxon>Phytoactinopolyspora</taxon>
    </lineage>
</organism>
<dbReference type="Proteomes" id="UP000460435">
    <property type="component" value="Unassembled WGS sequence"/>
</dbReference>
<keyword evidence="2" id="KW-1133">Transmembrane helix</keyword>
<feature type="region of interest" description="Disordered" evidence="1">
    <location>
        <begin position="52"/>
        <end position="81"/>
    </location>
</feature>
<feature type="compositionally biased region" description="Basic and acidic residues" evidence="1">
    <location>
        <begin position="1"/>
        <end position="15"/>
    </location>
</feature>
<feature type="compositionally biased region" description="Basic and acidic residues" evidence="1">
    <location>
        <begin position="69"/>
        <end position="81"/>
    </location>
</feature>
<feature type="compositionally biased region" description="Basic and acidic residues" evidence="1">
    <location>
        <begin position="52"/>
        <end position="61"/>
    </location>
</feature>
<accession>A0A7K3M9B4</accession>